<evidence type="ECO:0000256" key="10">
    <source>
        <dbReference type="ARBA" id="ARBA00051096"/>
    </source>
</evidence>
<evidence type="ECO:0000256" key="6">
    <source>
        <dbReference type="ARBA" id="ARBA00023098"/>
    </source>
</evidence>
<dbReference type="InterPro" id="IPR004655">
    <property type="entry name" value="FabH"/>
</dbReference>
<dbReference type="InterPro" id="IPR013747">
    <property type="entry name" value="ACP_syn_III_C"/>
</dbReference>
<dbReference type="GO" id="GO:0004315">
    <property type="term" value="F:3-oxoacyl-[acyl-carrier-protein] synthase activity"/>
    <property type="evidence" value="ECO:0007669"/>
    <property type="project" value="InterPro"/>
</dbReference>
<comment type="pathway">
    <text evidence="1 14">Lipid metabolism; fatty acid biosynthesis.</text>
</comment>
<dbReference type="InterPro" id="IPR013751">
    <property type="entry name" value="ACP_syn_III_N"/>
</dbReference>
<feature type="region of interest" description="ACP-binding" evidence="14">
    <location>
        <begin position="261"/>
        <end position="265"/>
    </location>
</feature>
<dbReference type="GO" id="GO:0005737">
    <property type="term" value="C:cytoplasm"/>
    <property type="evidence" value="ECO:0007669"/>
    <property type="project" value="UniProtKB-SubCell"/>
</dbReference>
<dbReference type="FunFam" id="3.40.47.10:FF:000004">
    <property type="entry name" value="3-oxoacyl-[acyl-carrier-protein] synthase 3"/>
    <property type="match status" value="1"/>
</dbReference>
<evidence type="ECO:0000256" key="4">
    <source>
        <dbReference type="ARBA" id="ARBA00022679"/>
    </source>
</evidence>
<keyword evidence="4 14" id="KW-0808">Transferase</keyword>
<evidence type="ECO:0000256" key="14">
    <source>
        <dbReference type="HAMAP-Rule" id="MF_01815"/>
    </source>
</evidence>
<dbReference type="PANTHER" id="PTHR43091:SF1">
    <property type="entry name" value="BETA-KETOACYL-[ACYL-CARRIER-PROTEIN] SYNTHASE III, CHLOROPLASTIC"/>
    <property type="match status" value="1"/>
</dbReference>
<evidence type="ECO:0000256" key="7">
    <source>
        <dbReference type="ARBA" id="ARBA00023160"/>
    </source>
</evidence>
<dbReference type="NCBIfam" id="TIGR00747">
    <property type="entry name" value="fabH"/>
    <property type="match status" value="1"/>
</dbReference>
<dbReference type="EC" id="2.3.1.180" evidence="14"/>
<dbReference type="InterPro" id="IPR016039">
    <property type="entry name" value="Thiolase-like"/>
</dbReference>
<evidence type="ECO:0000256" key="1">
    <source>
        <dbReference type="ARBA" id="ARBA00005194"/>
    </source>
</evidence>
<dbReference type="GO" id="GO:0033818">
    <property type="term" value="F:beta-ketoacyl-acyl-carrier-protein synthase III activity"/>
    <property type="evidence" value="ECO:0007669"/>
    <property type="project" value="UniProtKB-UniRule"/>
</dbReference>
<keyword evidence="5 14" id="KW-0276">Fatty acid metabolism</keyword>
<comment type="catalytic activity">
    <reaction evidence="11">
        <text>(2S)-2-methylbutanoyl-CoA + malonyl-[ACP] + H(+) = (4S)-4-methyl-3-oxohexanoyl-[ACP] + CO2 + CoA</text>
        <dbReference type="Rhea" id="RHEA:42276"/>
        <dbReference type="Rhea" id="RHEA-COMP:9623"/>
        <dbReference type="Rhea" id="RHEA-COMP:17148"/>
        <dbReference type="ChEBI" id="CHEBI:15378"/>
        <dbReference type="ChEBI" id="CHEBI:16526"/>
        <dbReference type="ChEBI" id="CHEBI:57287"/>
        <dbReference type="ChEBI" id="CHEBI:78449"/>
        <dbReference type="ChEBI" id="CHEBI:88166"/>
        <dbReference type="ChEBI" id="CHEBI:167462"/>
        <dbReference type="EC" id="2.3.1.300"/>
    </reaction>
    <physiologicalReaction direction="left-to-right" evidence="11">
        <dbReference type="Rhea" id="RHEA:42277"/>
    </physiologicalReaction>
</comment>
<comment type="domain">
    <text evidence="14">The last Arg residue of the ACP-binding site is essential for the weak association between ACP/AcpP and FabH.</text>
</comment>
<evidence type="ECO:0000259" key="15">
    <source>
        <dbReference type="Pfam" id="PF08541"/>
    </source>
</evidence>
<comment type="function">
    <text evidence="14">Catalyzes the condensation reaction of fatty acid synthesis by the addition to an acyl acceptor of two carbons from malonyl-ACP. Catalyzes the first condensation reaction which initiates fatty acid synthesis and may therefore play a role in governing the total rate of fatty acid production. Possesses both acetoacetyl-ACP synthase and acetyl transacylase activities. Its substrate specificity determines the biosynthesis of branched-chain and/or straight-chain of fatty acids.</text>
</comment>
<dbReference type="Gene3D" id="3.40.47.10">
    <property type="match status" value="1"/>
</dbReference>
<sequence length="335" mass="34900">MAPRPPAELRATVLGVGAYAPPKVMTNDDLARLVDTSDEWITTRTGIKRRHIAGPDQATSDLAIVAAQQALDAAAVRAQDLDLILVGTATPDMLFPATACVLQDRLGAARAGAFDLLAACSSFVYGLISAGQMIASGVIRTALVVGADTLSRLVDWEDRGTCVLIGDGAGAVVLGSSESGRGIYTGRVGADGSAGDVLKVPAGGSRIPATAEAIERKLHRGYMDGQAVFKLAVRTIPGLIRETVAQAGWTMDQVDLIVPHQANLRIIEAMASQLHLPMEKFVVNIQEYGNTSAASVPLALFEAVQAGRIHAGDRLVLAAFGGGFTYAACALVWGT</sequence>
<keyword evidence="3 14" id="KW-0444">Lipid biosynthesis</keyword>
<comment type="caution">
    <text evidence="17">The sequence shown here is derived from an EMBL/GenBank/DDBJ whole genome shotgun (WGS) entry which is preliminary data.</text>
</comment>
<evidence type="ECO:0000256" key="8">
    <source>
        <dbReference type="ARBA" id="ARBA00023268"/>
    </source>
</evidence>
<reference evidence="17 18" key="1">
    <citation type="journal article" date="2019" name="Nat. Microbiol.">
        <title>Mediterranean grassland soil C-N compound turnover is dependent on rainfall and depth, and is mediated by genomically divergent microorganisms.</title>
        <authorList>
            <person name="Diamond S."/>
            <person name="Andeer P.F."/>
            <person name="Li Z."/>
            <person name="Crits-Christoph A."/>
            <person name="Burstein D."/>
            <person name="Anantharaman K."/>
            <person name="Lane K.R."/>
            <person name="Thomas B.C."/>
            <person name="Pan C."/>
            <person name="Northen T.R."/>
            <person name="Banfield J.F."/>
        </authorList>
    </citation>
    <scope>NUCLEOTIDE SEQUENCE [LARGE SCALE GENOMIC DNA]</scope>
    <source>
        <strain evidence="17">NP_4</strain>
    </source>
</reference>
<dbReference type="HAMAP" id="MF_01815">
    <property type="entry name" value="FabH"/>
    <property type="match status" value="1"/>
</dbReference>
<evidence type="ECO:0000256" key="3">
    <source>
        <dbReference type="ARBA" id="ARBA00022516"/>
    </source>
</evidence>
<comment type="subunit">
    <text evidence="14">Homodimer.</text>
</comment>
<evidence type="ECO:0000256" key="2">
    <source>
        <dbReference type="ARBA" id="ARBA00008642"/>
    </source>
</evidence>
<evidence type="ECO:0000256" key="12">
    <source>
        <dbReference type="ARBA" id="ARBA00052467"/>
    </source>
</evidence>
<feature type="domain" description="Beta-ketoacyl-[acyl-carrier-protein] synthase III C-terminal" evidence="15">
    <location>
        <begin position="245"/>
        <end position="333"/>
    </location>
</feature>
<feature type="active site" evidence="14">
    <location>
        <position position="120"/>
    </location>
</feature>
<feature type="active site" evidence="14">
    <location>
        <position position="290"/>
    </location>
</feature>
<evidence type="ECO:0000256" key="9">
    <source>
        <dbReference type="ARBA" id="ARBA00023315"/>
    </source>
</evidence>
<comment type="catalytic activity">
    <reaction evidence="12">
        <text>2-methylpropanoyl-CoA + malonyl-[ACP] + H(+) = 4-methyl-3-oxopentanoyl-[ACP] + CO2 + CoA</text>
        <dbReference type="Rhea" id="RHEA:42268"/>
        <dbReference type="Rhea" id="RHEA-COMP:9623"/>
        <dbReference type="Rhea" id="RHEA-COMP:9940"/>
        <dbReference type="ChEBI" id="CHEBI:15378"/>
        <dbReference type="ChEBI" id="CHEBI:16526"/>
        <dbReference type="ChEBI" id="CHEBI:57287"/>
        <dbReference type="ChEBI" id="CHEBI:57338"/>
        <dbReference type="ChEBI" id="CHEBI:78449"/>
        <dbReference type="ChEBI" id="CHEBI:78820"/>
        <dbReference type="EC" id="2.3.1.300"/>
    </reaction>
    <physiologicalReaction direction="left-to-right" evidence="12">
        <dbReference type="Rhea" id="RHEA:42269"/>
    </physiologicalReaction>
</comment>
<dbReference type="SUPFAM" id="SSF53901">
    <property type="entry name" value="Thiolase-like"/>
    <property type="match status" value="1"/>
</dbReference>
<protein>
    <recommendedName>
        <fullName evidence="14">Beta-ketoacyl-[acyl-carrier-protein] synthase III</fullName>
        <shortName evidence="14">Beta-ketoacyl-ACP synthase III</shortName>
        <shortName evidence="14">KAS III</shortName>
        <ecNumber evidence="14">2.3.1.180</ecNumber>
    </recommendedName>
    <alternativeName>
        <fullName evidence="14">3-oxoacyl-[acyl-carrier-protein] synthase 3</fullName>
    </alternativeName>
    <alternativeName>
        <fullName evidence="14">3-oxoacyl-[acyl-carrier-protein] synthase III</fullName>
    </alternativeName>
</protein>
<dbReference type="UniPathway" id="UPA00094"/>
<comment type="catalytic activity">
    <reaction evidence="10">
        <text>malonyl-[ACP] + acetyl-CoA + H(+) = 3-oxobutanoyl-[ACP] + CO2 + CoA</text>
        <dbReference type="Rhea" id="RHEA:12080"/>
        <dbReference type="Rhea" id="RHEA-COMP:9623"/>
        <dbReference type="Rhea" id="RHEA-COMP:9625"/>
        <dbReference type="ChEBI" id="CHEBI:15378"/>
        <dbReference type="ChEBI" id="CHEBI:16526"/>
        <dbReference type="ChEBI" id="CHEBI:57287"/>
        <dbReference type="ChEBI" id="CHEBI:57288"/>
        <dbReference type="ChEBI" id="CHEBI:78449"/>
        <dbReference type="ChEBI" id="CHEBI:78450"/>
        <dbReference type="EC" id="2.3.1.180"/>
    </reaction>
    <physiologicalReaction direction="left-to-right" evidence="10">
        <dbReference type="Rhea" id="RHEA:12081"/>
    </physiologicalReaction>
</comment>
<evidence type="ECO:0000256" key="11">
    <source>
        <dbReference type="ARBA" id="ARBA00052407"/>
    </source>
</evidence>
<keyword evidence="8 14" id="KW-0511">Multifunctional enzyme</keyword>
<evidence type="ECO:0000313" key="17">
    <source>
        <dbReference type="EMBL" id="TMJ04436.1"/>
    </source>
</evidence>
<evidence type="ECO:0000256" key="5">
    <source>
        <dbReference type="ARBA" id="ARBA00022832"/>
    </source>
</evidence>
<dbReference type="NCBIfam" id="NF006829">
    <property type="entry name" value="PRK09352.1"/>
    <property type="match status" value="1"/>
</dbReference>
<keyword evidence="6 14" id="KW-0443">Lipid metabolism</keyword>
<comment type="similarity">
    <text evidence="2 14">Belongs to the thiolase-like superfamily. FabH family.</text>
</comment>
<feature type="active site" evidence="14">
    <location>
        <position position="260"/>
    </location>
</feature>
<comment type="subcellular location">
    <subcellularLocation>
        <location evidence="14">Cytoplasm</location>
    </subcellularLocation>
</comment>
<feature type="domain" description="Beta-ketoacyl-[acyl-carrier-protein] synthase III N-terminal" evidence="16">
    <location>
        <begin position="114"/>
        <end position="192"/>
    </location>
</feature>
<dbReference type="CDD" id="cd00830">
    <property type="entry name" value="KAS_III"/>
    <property type="match status" value="1"/>
</dbReference>
<gene>
    <name evidence="14" type="primary">fabH</name>
    <name evidence="17" type="ORF">E6H01_04120</name>
</gene>
<evidence type="ECO:0000313" key="18">
    <source>
        <dbReference type="Proteomes" id="UP000319353"/>
    </source>
</evidence>
<organism evidence="17 18">
    <name type="scientific">Candidatus Segetimicrobium genomatis</name>
    <dbReference type="NCBI Taxonomy" id="2569760"/>
    <lineage>
        <taxon>Bacteria</taxon>
        <taxon>Bacillati</taxon>
        <taxon>Candidatus Sysuimicrobiota</taxon>
        <taxon>Candidatus Sysuimicrobiia</taxon>
        <taxon>Candidatus Sysuimicrobiales</taxon>
        <taxon>Candidatus Segetimicrobiaceae</taxon>
        <taxon>Candidatus Segetimicrobium</taxon>
    </lineage>
</organism>
<keyword evidence="7 14" id="KW-0275">Fatty acid biosynthesis</keyword>
<name>A0A537L949_9BACT</name>
<dbReference type="PANTHER" id="PTHR43091">
    <property type="entry name" value="3-OXOACYL-[ACYL-CARRIER-PROTEIN] SYNTHASE"/>
    <property type="match status" value="1"/>
</dbReference>
<keyword evidence="9 14" id="KW-0012">Acyltransferase</keyword>
<dbReference type="Pfam" id="PF08541">
    <property type="entry name" value="ACP_syn_III_C"/>
    <property type="match status" value="1"/>
</dbReference>
<dbReference type="GO" id="GO:0006633">
    <property type="term" value="P:fatty acid biosynthetic process"/>
    <property type="evidence" value="ECO:0007669"/>
    <property type="project" value="UniProtKB-UniRule"/>
</dbReference>
<comment type="catalytic activity">
    <reaction evidence="13">
        <text>3-methylbutanoyl-CoA + malonyl-[ACP] + H(+) = 5-methyl-3-oxohexanoyl-[ACP] + CO2 + CoA</text>
        <dbReference type="Rhea" id="RHEA:42272"/>
        <dbReference type="Rhea" id="RHEA-COMP:9623"/>
        <dbReference type="Rhea" id="RHEA-COMP:9941"/>
        <dbReference type="ChEBI" id="CHEBI:15378"/>
        <dbReference type="ChEBI" id="CHEBI:16526"/>
        <dbReference type="ChEBI" id="CHEBI:57287"/>
        <dbReference type="ChEBI" id="CHEBI:57345"/>
        <dbReference type="ChEBI" id="CHEBI:78449"/>
        <dbReference type="ChEBI" id="CHEBI:78822"/>
        <dbReference type="EC" id="2.3.1.300"/>
    </reaction>
    <physiologicalReaction direction="left-to-right" evidence="13">
        <dbReference type="Rhea" id="RHEA:42273"/>
    </physiologicalReaction>
</comment>
<dbReference type="AlphaFoldDB" id="A0A537L949"/>
<proteinExistence type="inferred from homology"/>
<evidence type="ECO:0000259" key="16">
    <source>
        <dbReference type="Pfam" id="PF08545"/>
    </source>
</evidence>
<dbReference type="Pfam" id="PF08545">
    <property type="entry name" value="ACP_syn_III"/>
    <property type="match status" value="1"/>
</dbReference>
<evidence type="ECO:0000256" key="13">
    <source>
        <dbReference type="ARBA" id="ARBA00052985"/>
    </source>
</evidence>
<accession>A0A537L949</accession>
<dbReference type="EMBL" id="VBAL01000040">
    <property type="protein sequence ID" value="TMJ04436.1"/>
    <property type="molecule type" value="Genomic_DNA"/>
</dbReference>
<keyword evidence="14" id="KW-0963">Cytoplasm</keyword>
<dbReference type="Proteomes" id="UP000319353">
    <property type="component" value="Unassembled WGS sequence"/>
</dbReference>